<dbReference type="EMBL" id="LACD01000022">
    <property type="protein sequence ID" value="KJZ41593.1"/>
    <property type="molecule type" value="Genomic_DNA"/>
</dbReference>
<comment type="caution">
    <text evidence="1">The sequence shown here is derived from an EMBL/GenBank/DDBJ whole genome shotgun (WGS) entry which is preliminary data.</text>
</comment>
<accession>A0A0F4TAY9</accession>
<evidence type="ECO:0000313" key="1">
    <source>
        <dbReference type="EMBL" id="KJZ41593.1"/>
    </source>
</evidence>
<organism evidence="1 2">
    <name type="scientific">Pseudomonas fluorescens</name>
    <dbReference type="NCBI Taxonomy" id="294"/>
    <lineage>
        <taxon>Bacteria</taxon>
        <taxon>Pseudomonadati</taxon>
        <taxon>Pseudomonadota</taxon>
        <taxon>Gammaproteobacteria</taxon>
        <taxon>Pseudomonadales</taxon>
        <taxon>Pseudomonadaceae</taxon>
        <taxon>Pseudomonas</taxon>
    </lineage>
</organism>
<reference evidence="1 2" key="1">
    <citation type="submission" date="2015-03" db="EMBL/GenBank/DDBJ databases">
        <title>Comparative genomics of Pseudomonas insights into diversity of traits involved in vanlence and defense.</title>
        <authorList>
            <person name="Qin Y."/>
        </authorList>
    </citation>
    <scope>NUCLEOTIDE SEQUENCE [LARGE SCALE GENOMIC DNA]</scope>
    <source>
        <strain evidence="1 2">C3</strain>
    </source>
</reference>
<dbReference type="PATRIC" id="fig|294.131.peg.2368"/>
<sequence>MLTGWREIGSVRSMQKGVDAEKVFGGQEGKDPRTYFEPRHLLGLFRFRLHHAHCSELGVLLESDLSISPRGSHWILNHAGQT</sequence>
<evidence type="ECO:0000313" key="2">
    <source>
        <dbReference type="Proteomes" id="UP000033500"/>
    </source>
</evidence>
<dbReference type="Proteomes" id="UP000033500">
    <property type="component" value="Unassembled WGS sequence"/>
</dbReference>
<name>A0A0F4TAY9_PSEFL</name>
<gene>
    <name evidence="1" type="ORF">VC34_17530</name>
</gene>
<proteinExistence type="predicted"/>
<dbReference type="AlphaFoldDB" id="A0A0F4TAY9"/>
<protein>
    <submittedName>
        <fullName evidence="1">Uncharacterized protein</fullName>
    </submittedName>
</protein>